<accession>A0A0M0C084</accession>
<sequence>MEEVFERKLSYTSLATFRRCKMRYKWKYIDDYAPPSSINQAMGGVGHAGLGAWYTSLADELSTEEAKEAAFQAADLKLSEYERELGNELPDTWDNASLILDRYFDWSLGNDSFVAHEIEHKFELRIDDFVIIGYIDGIVELERDGSLWILEHKFTKQVRTKHLEIDPQISLYMLAARATGFDVRGAYYNVVRTTITGKAEKEPVVRMPVYR</sequence>
<dbReference type="InterPro" id="IPR011604">
    <property type="entry name" value="PDDEXK-like_dom_sf"/>
</dbReference>
<proteinExistence type="predicted"/>
<feature type="non-terminal residue" evidence="2">
    <location>
        <position position="211"/>
    </location>
</feature>
<dbReference type="EMBL" id="LFWU01000020">
    <property type="protein sequence ID" value="KON33811.1"/>
    <property type="molecule type" value="Genomic_DNA"/>
</dbReference>
<evidence type="ECO:0000259" key="1">
    <source>
        <dbReference type="Pfam" id="PF12705"/>
    </source>
</evidence>
<dbReference type="InterPro" id="IPR038726">
    <property type="entry name" value="PDDEXK_AddAB-type"/>
</dbReference>
<gene>
    <name evidence="2" type="ORF">AC477_01090</name>
</gene>
<dbReference type="AlphaFoldDB" id="A0A0M0C084"/>
<reference evidence="2 3" key="1">
    <citation type="submission" date="2015-06" db="EMBL/GenBank/DDBJ databases">
        <title>New insights into the roles of widespread benthic archaea in carbon and nitrogen cycling.</title>
        <authorList>
            <person name="Lazar C.S."/>
            <person name="Baker B.J."/>
            <person name="Seitz K.W."/>
            <person name="Hyde A.S."/>
            <person name="Dick G.J."/>
            <person name="Hinrichs K.-U."/>
            <person name="Teske A.P."/>
        </authorList>
    </citation>
    <scope>NUCLEOTIDE SEQUENCE [LARGE SCALE GENOMIC DNA]</scope>
    <source>
        <strain evidence="2">SG8-32-1</strain>
    </source>
</reference>
<name>A0A0M0C084_9ARCH</name>
<comment type="caution">
    <text evidence="2">The sequence shown here is derived from an EMBL/GenBank/DDBJ whole genome shotgun (WGS) entry which is preliminary data.</text>
</comment>
<dbReference type="Gene3D" id="3.90.320.10">
    <property type="match status" value="1"/>
</dbReference>
<protein>
    <recommendedName>
        <fullName evidence="1">PD-(D/E)XK endonuclease-like domain-containing protein</fullName>
    </recommendedName>
</protein>
<evidence type="ECO:0000313" key="3">
    <source>
        <dbReference type="Proteomes" id="UP000037237"/>
    </source>
</evidence>
<evidence type="ECO:0000313" key="2">
    <source>
        <dbReference type="EMBL" id="KON33811.1"/>
    </source>
</evidence>
<feature type="domain" description="PD-(D/E)XK endonuclease-like" evidence="1">
    <location>
        <begin position="9"/>
        <end position="198"/>
    </location>
</feature>
<dbReference type="Proteomes" id="UP000037237">
    <property type="component" value="Unassembled WGS sequence"/>
</dbReference>
<organism evidence="2 3">
    <name type="scientific">miscellaneous Crenarchaeota group-1 archaeon SG8-32-1</name>
    <dbReference type="NCBI Taxonomy" id="1685124"/>
    <lineage>
        <taxon>Archaea</taxon>
        <taxon>Candidatus Bathyarchaeota</taxon>
        <taxon>MCG-1</taxon>
    </lineage>
</organism>
<dbReference type="Pfam" id="PF12705">
    <property type="entry name" value="PDDEXK_1"/>
    <property type="match status" value="1"/>
</dbReference>